<sequence length="151" mass="16298">AQVFQDRISTACGANVERRRRGKGGGVSPTPPQGKLPLSGASFGVVPHQPMKTSCSKRVVTLCVFPRFGFNGLPANMQQICNSFPPRLFVAPATIPSCDDSDLSKLGTRIPATHPFLRHAVTRVARGSRVRPLGRDLVNTGRTHPGDSRRD</sequence>
<reference evidence="2 3" key="1">
    <citation type="journal article" date="2023" name="Sci. Data">
        <title>Genome assembly of the Korean intertidal mud-creeper Batillaria attramentaria.</title>
        <authorList>
            <person name="Patra A.K."/>
            <person name="Ho P.T."/>
            <person name="Jun S."/>
            <person name="Lee S.J."/>
            <person name="Kim Y."/>
            <person name="Won Y.J."/>
        </authorList>
    </citation>
    <scope>NUCLEOTIDE SEQUENCE [LARGE SCALE GENOMIC DNA]</scope>
    <source>
        <strain evidence="2">Wonlab-2016</strain>
    </source>
</reference>
<dbReference type="Proteomes" id="UP001519460">
    <property type="component" value="Unassembled WGS sequence"/>
</dbReference>
<keyword evidence="3" id="KW-1185">Reference proteome</keyword>
<evidence type="ECO:0000256" key="1">
    <source>
        <dbReference type="SAM" id="MobiDB-lite"/>
    </source>
</evidence>
<accession>A0ABD0LHX7</accession>
<gene>
    <name evidence="2" type="ORF">BaRGS_00009870</name>
</gene>
<proteinExistence type="predicted"/>
<evidence type="ECO:0000313" key="3">
    <source>
        <dbReference type="Proteomes" id="UP001519460"/>
    </source>
</evidence>
<organism evidence="2 3">
    <name type="scientific">Batillaria attramentaria</name>
    <dbReference type="NCBI Taxonomy" id="370345"/>
    <lineage>
        <taxon>Eukaryota</taxon>
        <taxon>Metazoa</taxon>
        <taxon>Spiralia</taxon>
        <taxon>Lophotrochozoa</taxon>
        <taxon>Mollusca</taxon>
        <taxon>Gastropoda</taxon>
        <taxon>Caenogastropoda</taxon>
        <taxon>Sorbeoconcha</taxon>
        <taxon>Cerithioidea</taxon>
        <taxon>Batillariidae</taxon>
        <taxon>Batillaria</taxon>
    </lineage>
</organism>
<dbReference type="AlphaFoldDB" id="A0ABD0LHX7"/>
<feature type="non-terminal residue" evidence="2">
    <location>
        <position position="1"/>
    </location>
</feature>
<dbReference type="EMBL" id="JACVVK020000048">
    <property type="protein sequence ID" value="KAK7498778.1"/>
    <property type="molecule type" value="Genomic_DNA"/>
</dbReference>
<evidence type="ECO:0000313" key="2">
    <source>
        <dbReference type="EMBL" id="KAK7498778.1"/>
    </source>
</evidence>
<name>A0ABD0LHX7_9CAEN</name>
<feature type="region of interest" description="Disordered" evidence="1">
    <location>
        <begin position="132"/>
        <end position="151"/>
    </location>
</feature>
<protein>
    <submittedName>
        <fullName evidence="2">Uncharacterized protein</fullName>
    </submittedName>
</protein>
<comment type="caution">
    <text evidence="2">The sequence shown here is derived from an EMBL/GenBank/DDBJ whole genome shotgun (WGS) entry which is preliminary data.</text>
</comment>
<feature type="non-terminal residue" evidence="2">
    <location>
        <position position="151"/>
    </location>
</feature>